<dbReference type="KEGG" id="nah:F5544_16835"/>
<dbReference type="AlphaFoldDB" id="A0A6G9YDW0"/>
<evidence type="ECO:0000313" key="3">
    <source>
        <dbReference type="Proteomes" id="UP000503540"/>
    </source>
</evidence>
<reference evidence="2 3" key="1">
    <citation type="journal article" date="2019" name="ACS Chem. Biol.">
        <title>Identification and Mobilization of a Cryptic Antibiotic Biosynthesis Gene Locus from a Human-Pathogenic Nocardia Isolate.</title>
        <authorList>
            <person name="Herisse M."/>
            <person name="Ishida K."/>
            <person name="Porter J.L."/>
            <person name="Howden B."/>
            <person name="Hertweck C."/>
            <person name="Stinear T.P."/>
            <person name="Pidot S.J."/>
        </authorList>
    </citation>
    <scope>NUCLEOTIDE SEQUENCE [LARGE SCALE GENOMIC DNA]</scope>
    <source>
        <strain evidence="2 3">AUSMDU00012717</strain>
    </source>
</reference>
<accession>A0A6G9YDW0</accession>
<keyword evidence="3" id="KW-1185">Reference proteome</keyword>
<evidence type="ECO:0000256" key="1">
    <source>
        <dbReference type="SAM" id="SignalP"/>
    </source>
</evidence>
<dbReference type="Proteomes" id="UP000503540">
    <property type="component" value="Chromosome"/>
</dbReference>
<keyword evidence="1" id="KW-0732">Signal</keyword>
<feature type="chain" id="PRO_5026041092" evidence="1">
    <location>
        <begin position="25"/>
        <end position="171"/>
    </location>
</feature>
<dbReference type="EMBL" id="CP046172">
    <property type="protein sequence ID" value="QIS11246.1"/>
    <property type="molecule type" value="Genomic_DNA"/>
</dbReference>
<proteinExistence type="predicted"/>
<protein>
    <submittedName>
        <fullName evidence="2">Uncharacterized protein</fullName>
    </submittedName>
</protein>
<name>A0A6G9YDW0_9NOCA</name>
<organism evidence="2 3">
    <name type="scientific">Nocardia arthritidis</name>
    <dbReference type="NCBI Taxonomy" id="228602"/>
    <lineage>
        <taxon>Bacteria</taxon>
        <taxon>Bacillati</taxon>
        <taxon>Actinomycetota</taxon>
        <taxon>Actinomycetes</taxon>
        <taxon>Mycobacteriales</taxon>
        <taxon>Nocardiaceae</taxon>
        <taxon>Nocardia</taxon>
    </lineage>
</organism>
<evidence type="ECO:0000313" key="2">
    <source>
        <dbReference type="EMBL" id="QIS11246.1"/>
    </source>
</evidence>
<feature type="signal peptide" evidence="1">
    <location>
        <begin position="1"/>
        <end position="24"/>
    </location>
</feature>
<sequence length="171" mass="17459">MSVLGRSAVAAVVFASAFAAPAGAAPELPLGGCSGGEFRWTATEGAITMQPKLLTFASVGVIRDCIGGPPDITGGTFTGSHVAMSDCMHPADGPLTVWVTWSNGVKSTLWGQWPVGMVQPTVGPLDVVDGLGKGLRANMSVVYDMTPDMVMDCLGPGLRTGTGHFSGTTFG</sequence>
<gene>
    <name evidence="2" type="ORF">F5544_16835</name>
</gene>
<dbReference type="RefSeq" id="WP_167474093.1">
    <property type="nucleotide sequence ID" value="NZ_CP046172.1"/>
</dbReference>